<evidence type="ECO:0000259" key="3">
    <source>
        <dbReference type="Pfam" id="PF03364"/>
    </source>
</evidence>
<comment type="caution">
    <text evidence="4">The sequence shown here is derived from an EMBL/GenBank/DDBJ whole genome shotgun (WGS) entry which is preliminary data.</text>
</comment>
<feature type="domain" description="Coenzyme Q-binding protein COQ10 START" evidence="3">
    <location>
        <begin position="67"/>
        <end position="207"/>
    </location>
</feature>
<proteinExistence type="inferred from homology"/>
<evidence type="ECO:0000256" key="2">
    <source>
        <dbReference type="SAM" id="SignalP"/>
    </source>
</evidence>
<name>A0ABR7A9V1_9BURK</name>
<evidence type="ECO:0000313" key="4">
    <source>
        <dbReference type="EMBL" id="MBC3933613.1"/>
    </source>
</evidence>
<dbReference type="InterPro" id="IPR005031">
    <property type="entry name" value="COQ10_START"/>
</dbReference>
<dbReference type="Proteomes" id="UP000654304">
    <property type="component" value="Unassembled WGS sequence"/>
</dbReference>
<reference evidence="4 5" key="1">
    <citation type="submission" date="2020-08" db="EMBL/GenBank/DDBJ databases">
        <title>Novel species isolated from subtropical streams in China.</title>
        <authorList>
            <person name="Lu H."/>
        </authorList>
    </citation>
    <scope>NUCLEOTIDE SEQUENCE [LARGE SCALE GENOMIC DNA]</scope>
    <source>
        <strain evidence="4 5">CY22W</strain>
    </source>
</reference>
<comment type="similarity">
    <text evidence="1">Belongs to the ribosome association toxin RatA family.</text>
</comment>
<dbReference type="RefSeq" id="WP_186905169.1">
    <property type="nucleotide sequence ID" value="NZ_JACOGD010000013.1"/>
</dbReference>
<gene>
    <name evidence="4" type="ORF">H8K43_18175</name>
</gene>
<evidence type="ECO:0000256" key="1">
    <source>
        <dbReference type="ARBA" id="ARBA00008918"/>
    </source>
</evidence>
<dbReference type="Pfam" id="PF03364">
    <property type="entry name" value="Polyketide_cyc"/>
    <property type="match status" value="1"/>
</dbReference>
<organism evidence="4 5">
    <name type="scientific">Undibacterium curvum</name>
    <dbReference type="NCBI Taxonomy" id="2762294"/>
    <lineage>
        <taxon>Bacteria</taxon>
        <taxon>Pseudomonadati</taxon>
        <taxon>Pseudomonadota</taxon>
        <taxon>Betaproteobacteria</taxon>
        <taxon>Burkholderiales</taxon>
        <taxon>Oxalobacteraceae</taxon>
        <taxon>Undibacterium</taxon>
    </lineage>
</organism>
<feature type="chain" id="PRO_5046385260" description="Coenzyme Q-binding protein COQ10 START domain-containing protein" evidence="2">
    <location>
        <begin position="35"/>
        <end position="211"/>
    </location>
</feature>
<sequence length="211" mass="23585">MNSHRYLVPLQRTICTRTLVGLSSLFLLCQSSQAEQIELSKINHSVQLLDLSKADSRAKRFEAATLMDAPVAQVCAAIMAYDSYPSFMPNTSKVSVVKLNDNASQVDFTLSLPLGKTKKYRLRMTPKQTGTNCHLSWKMLPWEGLKQEETIADTQGYWSLSSVSNDTQKTVVRYVVETDPGPVPLGLGWIVDSMSKDSIPKMLEALRTKLR</sequence>
<dbReference type="SUPFAM" id="SSF55961">
    <property type="entry name" value="Bet v1-like"/>
    <property type="match status" value="1"/>
</dbReference>
<evidence type="ECO:0000313" key="5">
    <source>
        <dbReference type="Proteomes" id="UP000654304"/>
    </source>
</evidence>
<dbReference type="Gene3D" id="3.30.530.20">
    <property type="match status" value="1"/>
</dbReference>
<accession>A0ABR7A9V1</accession>
<keyword evidence="5" id="KW-1185">Reference proteome</keyword>
<protein>
    <recommendedName>
        <fullName evidence="3">Coenzyme Q-binding protein COQ10 START domain-containing protein</fullName>
    </recommendedName>
</protein>
<keyword evidence="2" id="KW-0732">Signal</keyword>
<feature type="signal peptide" evidence="2">
    <location>
        <begin position="1"/>
        <end position="34"/>
    </location>
</feature>
<dbReference type="InterPro" id="IPR023393">
    <property type="entry name" value="START-like_dom_sf"/>
</dbReference>
<dbReference type="EMBL" id="JACOGD010000013">
    <property type="protein sequence ID" value="MBC3933613.1"/>
    <property type="molecule type" value="Genomic_DNA"/>
</dbReference>